<dbReference type="PIRSF" id="PIRSF001092">
    <property type="entry name" value="Alpha-L-fucosidase"/>
    <property type="match status" value="1"/>
</dbReference>
<feature type="signal peptide" evidence="10">
    <location>
        <begin position="1"/>
        <end position="21"/>
    </location>
</feature>
<dbReference type="AlphaFoldDB" id="T1IV28"/>
<dbReference type="PANTHER" id="PTHR10030:SF37">
    <property type="entry name" value="ALPHA-L-FUCOSIDASE-RELATED"/>
    <property type="match status" value="1"/>
</dbReference>
<feature type="site" description="May be important for catalysis" evidence="11">
    <location>
        <position position="284"/>
    </location>
</feature>
<feature type="chain" id="PRO_5016196545" description="Putative alpha-L-fucosidase" evidence="10">
    <location>
        <begin position="22"/>
        <end position="454"/>
    </location>
</feature>
<dbReference type="InterPro" id="IPR000242">
    <property type="entry name" value="PTP_cat"/>
</dbReference>
<dbReference type="GO" id="GO:0016139">
    <property type="term" value="P:glycoside catabolic process"/>
    <property type="evidence" value="ECO:0007669"/>
    <property type="project" value="TreeGrafter"/>
</dbReference>
<evidence type="ECO:0000256" key="4">
    <source>
        <dbReference type="ARBA" id="ARBA00022729"/>
    </source>
</evidence>
<evidence type="ECO:0000256" key="8">
    <source>
        <dbReference type="ARBA" id="ARBA00074133"/>
    </source>
</evidence>
<dbReference type="EMBL" id="JH431572">
    <property type="status" value="NOT_ANNOTATED_CDS"/>
    <property type="molecule type" value="Genomic_DNA"/>
</dbReference>
<evidence type="ECO:0000256" key="6">
    <source>
        <dbReference type="ARBA" id="ARBA00023180"/>
    </source>
</evidence>
<reference evidence="14" key="1">
    <citation type="submission" date="2011-05" db="EMBL/GenBank/DDBJ databases">
        <authorList>
            <person name="Richards S.R."/>
            <person name="Qu J."/>
            <person name="Jiang H."/>
            <person name="Jhangiani S.N."/>
            <person name="Agravi P."/>
            <person name="Goodspeed R."/>
            <person name="Gross S."/>
            <person name="Mandapat C."/>
            <person name="Jackson L."/>
            <person name="Mathew T."/>
            <person name="Pu L."/>
            <person name="Thornton R."/>
            <person name="Saada N."/>
            <person name="Wilczek-Boney K.B."/>
            <person name="Lee S."/>
            <person name="Kovar C."/>
            <person name="Wu Y."/>
            <person name="Scherer S.E."/>
            <person name="Worley K.C."/>
            <person name="Muzny D.M."/>
            <person name="Gibbs R."/>
        </authorList>
    </citation>
    <scope>NUCLEOTIDE SEQUENCE</scope>
    <source>
        <strain evidence="14">Brora</strain>
    </source>
</reference>
<evidence type="ECO:0000256" key="5">
    <source>
        <dbReference type="ARBA" id="ARBA00022801"/>
    </source>
</evidence>
<evidence type="ECO:0000259" key="12">
    <source>
        <dbReference type="PROSITE" id="PS50055"/>
    </source>
</evidence>
<evidence type="ECO:0000313" key="13">
    <source>
        <dbReference type="EnsemblMetazoa" id="SMAR005017-PA"/>
    </source>
</evidence>
<name>T1IV28_STRMM</name>
<dbReference type="InterPro" id="IPR031919">
    <property type="entry name" value="Fucosidase_C"/>
</dbReference>
<protein>
    <recommendedName>
        <fullName evidence="8">Putative alpha-L-fucosidase</fullName>
        <ecNumber evidence="3">3.2.1.51</ecNumber>
    </recommendedName>
    <alternativeName>
        <fullName evidence="9">Alpha-L-fucoside fucohydrolase</fullName>
    </alternativeName>
</protein>
<evidence type="ECO:0000256" key="7">
    <source>
        <dbReference type="ARBA" id="ARBA00023295"/>
    </source>
</evidence>
<feature type="domain" description="Tyrosine-protein phosphatase" evidence="12">
    <location>
        <begin position="35"/>
        <end position="254"/>
    </location>
</feature>
<dbReference type="Gene3D" id="2.60.40.1180">
    <property type="entry name" value="Golgi alpha-mannosidase II"/>
    <property type="match status" value="1"/>
</dbReference>
<evidence type="ECO:0000256" key="9">
    <source>
        <dbReference type="ARBA" id="ARBA00081661"/>
    </source>
</evidence>
<dbReference type="GO" id="GO:0004725">
    <property type="term" value="F:protein tyrosine phosphatase activity"/>
    <property type="evidence" value="ECO:0007669"/>
    <property type="project" value="InterPro"/>
</dbReference>
<dbReference type="PRINTS" id="PR00741">
    <property type="entry name" value="GLHYDRLASE29"/>
</dbReference>
<dbReference type="OMA" id="CLIGNNH"/>
<dbReference type="EC" id="3.2.1.51" evidence="3"/>
<keyword evidence="4 10" id="KW-0732">Signal</keyword>
<dbReference type="GO" id="GO:0005764">
    <property type="term" value="C:lysosome"/>
    <property type="evidence" value="ECO:0007669"/>
    <property type="project" value="TreeGrafter"/>
</dbReference>
<evidence type="ECO:0000313" key="14">
    <source>
        <dbReference type="Proteomes" id="UP000014500"/>
    </source>
</evidence>
<dbReference type="InterPro" id="IPR016286">
    <property type="entry name" value="FUC_metazoa-typ"/>
</dbReference>
<evidence type="ECO:0000256" key="2">
    <source>
        <dbReference type="ARBA" id="ARBA00007951"/>
    </source>
</evidence>
<dbReference type="Proteomes" id="UP000014500">
    <property type="component" value="Unassembled WGS sequence"/>
</dbReference>
<dbReference type="Gene3D" id="3.20.20.80">
    <property type="entry name" value="Glycosidases"/>
    <property type="match status" value="1"/>
</dbReference>
<dbReference type="InterPro" id="IPR013780">
    <property type="entry name" value="Glyco_hydro_b"/>
</dbReference>
<sequence>MKAIAIYILLLLAANLTLLQAHYDPTWESLDARPLPTWYDQAKIGIFIHWGVFSVPSFGSEWFWNAWMNKNPAAVKFMDQNYKPNFTYADFAPMFTAEFYDPDFWAELFQASGAKYIVLTSKHHEGYTMWPSKYSWNWNSMDVGPRRDLLGDLAKSIRKNTDLVFGLYHSLFEWYNPLYLQDKANKFNTTYFVTTKTMPELKELVMQYKPSVVWSDGEWEAPDTYWDSKGFLAWLYNESPVKDVVVTNDRWGSGTLCKHGGYYTCTDKYNPGKWVLQKHKWENCMTIDSGSWGYRRNAQLSDYLTINDLIQDLASTISCGGNLLMNVGPTHDGRILPIFEERLRQLGAWLNVNGEAVYASNPWTHQNDTITPNIWYTSKNDETISIYAFVLTWPRTNSLLLGAVDADSITDVSMLGLAELLQWKAGKQGGIVIEFPMVPLPLLPSQWAWVLKLN</sequence>
<dbReference type="GO" id="GO:0004560">
    <property type="term" value="F:alpha-L-fucosidase activity"/>
    <property type="evidence" value="ECO:0007669"/>
    <property type="project" value="UniProtKB-EC"/>
</dbReference>
<dbReference type="SMART" id="SM00812">
    <property type="entry name" value="Alpha_L_fucos"/>
    <property type="match status" value="1"/>
</dbReference>
<comment type="function">
    <text evidence="1">Alpha-L-fucosidase is responsible for hydrolyzing the alpha-1,6-linked fucose joined to the reducing-end N-acetylglucosamine of the carbohydrate moieties of glycoproteins.</text>
</comment>
<accession>T1IV28</accession>
<dbReference type="PhylomeDB" id="T1IV28"/>
<reference evidence="13" key="2">
    <citation type="submission" date="2015-02" db="UniProtKB">
        <authorList>
            <consortium name="EnsemblMetazoa"/>
        </authorList>
    </citation>
    <scope>IDENTIFICATION</scope>
</reference>
<dbReference type="Pfam" id="PF16757">
    <property type="entry name" value="Fucosidase_C"/>
    <property type="match status" value="1"/>
</dbReference>
<comment type="similarity">
    <text evidence="2 10">Belongs to the glycosyl hydrolase 29 family.</text>
</comment>
<dbReference type="PROSITE" id="PS50055">
    <property type="entry name" value="TYR_PHOSPHATASE_PTP"/>
    <property type="match status" value="1"/>
</dbReference>
<keyword evidence="6" id="KW-0325">Glycoprotein</keyword>
<dbReference type="InterPro" id="IPR000933">
    <property type="entry name" value="Glyco_hydro_29"/>
</dbReference>
<keyword evidence="5 10" id="KW-0378">Hydrolase</keyword>
<dbReference type="GO" id="GO:0006004">
    <property type="term" value="P:fucose metabolic process"/>
    <property type="evidence" value="ECO:0007669"/>
    <property type="project" value="InterPro"/>
</dbReference>
<organism evidence="13 14">
    <name type="scientific">Strigamia maritima</name>
    <name type="common">European centipede</name>
    <name type="synonym">Geophilus maritimus</name>
    <dbReference type="NCBI Taxonomy" id="126957"/>
    <lineage>
        <taxon>Eukaryota</taxon>
        <taxon>Metazoa</taxon>
        <taxon>Ecdysozoa</taxon>
        <taxon>Arthropoda</taxon>
        <taxon>Myriapoda</taxon>
        <taxon>Chilopoda</taxon>
        <taxon>Pleurostigmophora</taxon>
        <taxon>Geophilomorpha</taxon>
        <taxon>Linotaeniidae</taxon>
        <taxon>Strigamia</taxon>
    </lineage>
</organism>
<proteinExistence type="inferred from homology"/>
<evidence type="ECO:0000256" key="1">
    <source>
        <dbReference type="ARBA" id="ARBA00004071"/>
    </source>
</evidence>
<dbReference type="InterPro" id="IPR017853">
    <property type="entry name" value="GH"/>
</dbReference>
<evidence type="ECO:0000256" key="11">
    <source>
        <dbReference type="PIRSR" id="PIRSR001092-1"/>
    </source>
</evidence>
<dbReference type="HOGENOM" id="CLU_002934_1_1_1"/>
<evidence type="ECO:0000256" key="3">
    <source>
        <dbReference type="ARBA" id="ARBA00012662"/>
    </source>
</evidence>
<dbReference type="InterPro" id="IPR057739">
    <property type="entry name" value="Glyco_hydro_29_N"/>
</dbReference>
<dbReference type="Pfam" id="PF01120">
    <property type="entry name" value="Alpha_L_fucos"/>
    <property type="match status" value="1"/>
</dbReference>
<dbReference type="STRING" id="126957.T1IV28"/>
<dbReference type="SUPFAM" id="SSF51445">
    <property type="entry name" value="(Trans)glycosidases"/>
    <property type="match status" value="1"/>
</dbReference>
<dbReference type="PANTHER" id="PTHR10030">
    <property type="entry name" value="ALPHA-L-FUCOSIDASE"/>
    <property type="match status" value="1"/>
</dbReference>
<dbReference type="FunFam" id="3.20.20.80:FF:000027">
    <property type="entry name" value="Alpha-L-fucosidase"/>
    <property type="match status" value="1"/>
</dbReference>
<keyword evidence="7 10" id="KW-0326">Glycosidase</keyword>
<dbReference type="EnsemblMetazoa" id="SMAR005017-RA">
    <property type="protein sequence ID" value="SMAR005017-PA"/>
    <property type="gene ID" value="SMAR005017"/>
</dbReference>
<keyword evidence="14" id="KW-1185">Reference proteome</keyword>
<dbReference type="eggNOG" id="KOG3340">
    <property type="taxonomic scope" value="Eukaryota"/>
</dbReference>
<evidence type="ECO:0000256" key="10">
    <source>
        <dbReference type="PIRNR" id="PIRNR001092"/>
    </source>
</evidence>